<evidence type="ECO:0000313" key="2">
    <source>
        <dbReference type="EMBL" id="KAJ1124502.1"/>
    </source>
</evidence>
<organism evidence="2 3">
    <name type="scientific">Pleurodeles waltl</name>
    <name type="common">Iberian ribbed newt</name>
    <dbReference type="NCBI Taxonomy" id="8319"/>
    <lineage>
        <taxon>Eukaryota</taxon>
        <taxon>Metazoa</taxon>
        <taxon>Chordata</taxon>
        <taxon>Craniata</taxon>
        <taxon>Vertebrata</taxon>
        <taxon>Euteleostomi</taxon>
        <taxon>Amphibia</taxon>
        <taxon>Batrachia</taxon>
        <taxon>Caudata</taxon>
        <taxon>Salamandroidea</taxon>
        <taxon>Salamandridae</taxon>
        <taxon>Pleurodelinae</taxon>
        <taxon>Pleurodeles</taxon>
    </lineage>
</organism>
<dbReference type="Proteomes" id="UP001066276">
    <property type="component" value="Chromosome 7"/>
</dbReference>
<accession>A0AAV7PB88</accession>
<comment type="caution">
    <text evidence="2">The sequence shown here is derived from an EMBL/GenBank/DDBJ whole genome shotgun (WGS) entry which is preliminary data.</text>
</comment>
<proteinExistence type="predicted"/>
<dbReference type="EMBL" id="JANPWB010000011">
    <property type="protein sequence ID" value="KAJ1124502.1"/>
    <property type="molecule type" value="Genomic_DNA"/>
</dbReference>
<feature type="compositionally biased region" description="Polar residues" evidence="1">
    <location>
        <begin position="17"/>
        <end position="29"/>
    </location>
</feature>
<feature type="compositionally biased region" description="Low complexity" evidence="1">
    <location>
        <begin position="90"/>
        <end position="103"/>
    </location>
</feature>
<keyword evidence="3" id="KW-1185">Reference proteome</keyword>
<gene>
    <name evidence="2" type="ORF">NDU88_002953</name>
</gene>
<name>A0AAV7PB88_PLEWA</name>
<protein>
    <submittedName>
        <fullName evidence="2">Uncharacterized protein</fullName>
    </submittedName>
</protein>
<evidence type="ECO:0000256" key="1">
    <source>
        <dbReference type="SAM" id="MobiDB-lite"/>
    </source>
</evidence>
<feature type="compositionally biased region" description="Low complexity" evidence="1">
    <location>
        <begin position="66"/>
        <end position="75"/>
    </location>
</feature>
<feature type="region of interest" description="Disordered" evidence="1">
    <location>
        <begin position="13"/>
        <end position="120"/>
    </location>
</feature>
<reference evidence="2" key="1">
    <citation type="journal article" date="2022" name="bioRxiv">
        <title>Sequencing and chromosome-scale assembly of the giantPleurodeles waltlgenome.</title>
        <authorList>
            <person name="Brown T."/>
            <person name="Elewa A."/>
            <person name="Iarovenko S."/>
            <person name="Subramanian E."/>
            <person name="Araus A.J."/>
            <person name="Petzold A."/>
            <person name="Susuki M."/>
            <person name="Suzuki K.-i.T."/>
            <person name="Hayashi T."/>
            <person name="Toyoda A."/>
            <person name="Oliveira C."/>
            <person name="Osipova E."/>
            <person name="Leigh N.D."/>
            <person name="Simon A."/>
            <person name="Yun M.H."/>
        </authorList>
    </citation>
    <scope>NUCLEOTIDE SEQUENCE</scope>
    <source>
        <strain evidence="2">20211129_DDA</strain>
        <tissue evidence="2">Liver</tissue>
    </source>
</reference>
<sequence>MVVFVVIAARFPKSESGAGSPSPRSQVAESAQALRTEPRSQNSKPPSGILLRRRYRVSGKEPQRVAARSRTPPKAARARTRPQSLGTVCASAPAARPRSRVSVLTAQNTQQGKKKEKRCL</sequence>
<evidence type="ECO:0000313" key="3">
    <source>
        <dbReference type="Proteomes" id="UP001066276"/>
    </source>
</evidence>
<dbReference type="AlphaFoldDB" id="A0AAV7PB88"/>